<accession>A0ABT0E5G2</accession>
<protein>
    <submittedName>
        <fullName evidence="2">TIGR02449 family protein</fullName>
    </submittedName>
</protein>
<dbReference type="RefSeq" id="WP_246949359.1">
    <property type="nucleotide sequence ID" value="NZ_JALKII010000002.1"/>
</dbReference>
<evidence type="ECO:0000313" key="3">
    <source>
        <dbReference type="Proteomes" id="UP001165524"/>
    </source>
</evidence>
<dbReference type="InterPro" id="IPR012662">
    <property type="entry name" value="CHP02449"/>
</dbReference>
<evidence type="ECO:0000256" key="1">
    <source>
        <dbReference type="SAM" id="Coils"/>
    </source>
</evidence>
<keyword evidence="3" id="KW-1185">Reference proteome</keyword>
<sequence>MKSDEQLRQLEARIEQLIALSARLREENQTLHARELKLMEERAQLLKKNDVAKAKVEAIISRLKSLEQES</sequence>
<dbReference type="NCBIfam" id="TIGR02449">
    <property type="entry name" value="TIGR02449 family protein"/>
    <property type="match status" value="1"/>
</dbReference>
<dbReference type="Proteomes" id="UP001165524">
    <property type="component" value="Unassembled WGS sequence"/>
</dbReference>
<name>A0ABT0E5G2_9GAMM</name>
<comment type="caution">
    <text evidence="2">The sequence shown here is derived from an EMBL/GenBank/DDBJ whole genome shotgun (WGS) entry which is preliminary data.</text>
</comment>
<feature type="coiled-coil region" evidence="1">
    <location>
        <begin position="7"/>
        <end position="69"/>
    </location>
</feature>
<evidence type="ECO:0000313" key="2">
    <source>
        <dbReference type="EMBL" id="MCK0537066.1"/>
    </source>
</evidence>
<keyword evidence="1" id="KW-0175">Coiled coil</keyword>
<dbReference type="EMBL" id="JALKII010000002">
    <property type="protein sequence ID" value="MCK0537066.1"/>
    <property type="molecule type" value="Genomic_DNA"/>
</dbReference>
<proteinExistence type="predicted"/>
<reference evidence="2" key="1">
    <citation type="submission" date="2022-04" db="EMBL/GenBank/DDBJ databases">
        <title>Alcanivorax sp. CY1518 draft genome sequence.</title>
        <authorList>
            <person name="Zhao G."/>
            <person name="An M."/>
        </authorList>
    </citation>
    <scope>NUCLEOTIDE SEQUENCE</scope>
    <source>
        <strain evidence="2">CY1518</strain>
    </source>
</reference>
<gene>
    <name evidence="2" type="ORF">MU846_05025</name>
</gene>
<organism evidence="2 3">
    <name type="scientific">Alcanivorax quisquiliarum</name>
    <dbReference type="NCBI Taxonomy" id="2933565"/>
    <lineage>
        <taxon>Bacteria</taxon>
        <taxon>Pseudomonadati</taxon>
        <taxon>Pseudomonadota</taxon>
        <taxon>Gammaproteobacteria</taxon>
        <taxon>Oceanospirillales</taxon>
        <taxon>Alcanivoracaceae</taxon>
        <taxon>Alcanivorax</taxon>
    </lineage>
</organism>